<proteinExistence type="predicted"/>
<dbReference type="RefSeq" id="WP_149840055.1">
    <property type="nucleotide sequence ID" value="NZ_VUOC01000004.1"/>
</dbReference>
<keyword evidence="3" id="KW-1185">Reference proteome</keyword>
<keyword evidence="1" id="KW-1133">Transmembrane helix</keyword>
<dbReference type="Proteomes" id="UP000324611">
    <property type="component" value="Unassembled WGS sequence"/>
</dbReference>
<name>A0A5B2VK05_9BACT</name>
<reference evidence="2 3" key="2">
    <citation type="submission" date="2019-09" db="EMBL/GenBank/DDBJ databases">
        <authorList>
            <person name="Jin C."/>
        </authorList>
    </citation>
    <scope>NUCLEOTIDE SEQUENCE [LARGE SCALE GENOMIC DNA]</scope>
    <source>
        <strain evidence="2 3">BN140078</strain>
    </source>
</reference>
<keyword evidence="1" id="KW-0812">Transmembrane</keyword>
<evidence type="ECO:0000256" key="1">
    <source>
        <dbReference type="SAM" id="Phobius"/>
    </source>
</evidence>
<feature type="transmembrane region" description="Helical" evidence="1">
    <location>
        <begin position="402"/>
        <end position="425"/>
    </location>
</feature>
<feature type="transmembrane region" description="Helical" evidence="1">
    <location>
        <begin position="93"/>
        <end position="111"/>
    </location>
</feature>
<protein>
    <recommendedName>
        <fullName evidence="4">Dolichyl-phosphate-mannose-protein mannosyltransferase</fullName>
    </recommendedName>
</protein>
<organism evidence="2 3">
    <name type="scientific">Chitinophaga agrisoli</name>
    <dbReference type="NCBI Taxonomy" id="2607653"/>
    <lineage>
        <taxon>Bacteria</taxon>
        <taxon>Pseudomonadati</taxon>
        <taxon>Bacteroidota</taxon>
        <taxon>Chitinophagia</taxon>
        <taxon>Chitinophagales</taxon>
        <taxon>Chitinophagaceae</taxon>
        <taxon>Chitinophaga</taxon>
    </lineage>
</organism>
<gene>
    <name evidence="2" type="ORF">F0L74_21925</name>
</gene>
<feature type="transmembrane region" description="Helical" evidence="1">
    <location>
        <begin position="117"/>
        <end position="135"/>
    </location>
</feature>
<comment type="caution">
    <text evidence="2">The sequence shown here is derived from an EMBL/GenBank/DDBJ whole genome shotgun (WGS) entry which is preliminary data.</text>
</comment>
<feature type="transmembrane region" description="Helical" evidence="1">
    <location>
        <begin position="202"/>
        <end position="222"/>
    </location>
</feature>
<evidence type="ECO:0000313" key="3">
    <source>
        <dbReference type="Proteomes" id="UP000324611"/>
    </source>
</evidence>
<reference evidence="2 3" key="1">
    <citation type="submission" date="2019-09" db="EMBL/GenBank/DDBJ databases">
        <title>Chitinophaga ginsengihumi sp. nov., isolated from soil of ginseng rhizosphere.</title>
        <authorList>
            <person name="Lee J."/>
        </authorList>
    </citation>
    <scope>NUCLEOTIDE SEQUENCE [LARGE SCALE GENOMIC DNA]</scope>
    <source>
        <strain evidence="2 3">BN140078</strain>
    </source>
</reference>
<accession>A0A5B2VK05</accession>
<feature type="transmembrane region" description="Helical" evidence="1">
    <location>
        <begin position="21"/>
        <end position="42"/>
    </location>
</feature>
<dbReference type="AlphaFoldDB" id="A0A5B2VK05"/>
<feature type="transmembrane region" description="Helical" evidence="1">
    <location>
        <begin position="462"/>
        <end position="482"/>
    </location>
</feature>
<sequence>MKRHENGLSSFPRYVLSRGARWYLVIALIGIIVQLIVFKQLYPFADFYSDSYSYIFAARTHLEVSIQPMGYAWFLALFHAITSSDTAVVIFQYMFLQLAALYAFFTFLYLYQPARTARNILFVFLLFNPVSLYLGNHISADALFTGLSLCWLAQLVRVIQSPHRRQVLAVAIVLLLLFVLDTRAYYYLLISAMAFLLSRQKAWIKLSGIVLPLLLILPYVLYTRQAAREMTGAPQLAFANGWQSANNALHMYGHIRVDTAALPAESRELDSTAKAYFAKLPAGFDGSVAFAEGHYFLQQLDAPLKRYRDQHYKLTNDYSRVLAYGKAATVFGPYGRYLIRHHPGAYARYFMWPAAGRYFLPPLEKYAMYNGGSNVAAEPAQEWFAYKSNLLKPVSVIGQGKVLGLFPILFLICNICFLGCLLCLPGLRDHDGAFQRTVWLFGGYWLVNFVCSVFSGDTALRYQYFPMLLLLAAVALVADAVYKTAAEKEKQLA</sequence>
<feature type="transmembrane region" description="Helical" evidence="1">
    <location>
        <begin position="437"/>
        <end position="456"/>
    </location>
</feature>
<evidence type="ECO:0008006" key="4">
    <source>
        <dbReference type="Google" id="ProtNLM"/>
    </source>
</evidence>
<dbReference type="EMBL" id="VUOC01000004">
    <property type="protein sequence ID" value="KAA2238876.1"/>
    <property type="molecule type" value="Genomic_DNA"/>
</dbReference>
<evidence type="ECO:0000313" key="2">
    <source>
        <dbReference type="EMBL" id="KAA2238876.1"/>
    </source>
</evidence>
<keyword evidence="1" id="KW-0472">Membrane</keyword>
<feature type="transmembrane region" description="Helical" evidence="1">
    <location>
        <begin position="166"/>
        <end position="190"/>
    </location>
</feature>